<protein>
    <submittedName>
        <fullName evidence="1">Uncharacterized protein</fullName>
    </submittedName>
</protein>
<dbReference type="RefSeq" id="WP_128758457.1">
    <property type="nucleotide sequence ID" value="NZ_QOVM01000006.1"/>
</dbReference>
<keyword evidence="2" id="KW-1185">Reference proteome</keyword>
<name>A0A4Q0P3Q3_9FLAO</name>
<dbReference type="Proteomes" id="UP000289238">
    <property type="component" value="Unassembled WGS sequence"/>
</dbReference>
<gene>
    <name evidence="1" type="ORF">DSM00_2707</name>
</gene>
<evidence type="ECO:0000313" key="2">
    <source>
        <dbReference type="Proteomes" id="UP000289238"/>
    </source>
</evidence>
<proteinExistence type="predicted"/>
<dbReference type="OrthoDB" id="1445574at2"/>
<organism evidence="1 2">
    <name type="scientific">Leeuwenhoekiella aequorea</name>
    <dbReference type="NCBI Taxonomy" id="283736"/>
    <lineage>
        <taxon>Bacteria</taxon>
        <taxon>Pseudomonadati</taxon>
        <taxon>Bacteroidota</taxon>
        <taxon>Flavobacteriia</taxon>
        <taxon>Flavobacteriales</taxon>
        <taxon>Flavobacteriaceae</taxon>
        <taxon>Leeuwenhoekiella</taxon>
    </lineage>
</organism>
<dbReference type="AlphaFoldDB" id="A0A4Q0P3Q3"/>
<accession>A0A4Q0P3Q3</accession>
<evidence type="ECO:0000313" key="1">
    <source>
        <dbReference type="EMBL" id="RXG21190.1"/>
    </source>
</evidence>
<reference evidence="1 2" key="1">
    <citation type="submission" date="2018-07" db="EMBL/GenBank/DDBJ databases">
        <title>Leeuwenhoekiella genomics.</title>
        <authorList>
            <person name="Tahon G."/>
            <person name="Willems A."/>
        </authorList>
    </citation>
    <scope>NUCLEOTIDE SEQUENCE [LARGE SCALE GENOMIC DNA]</scope>
    <source>
        <strain evidence="1 2">LMG 22550</strain>
    </source>
</reference>
<comment type="caution">
    <text evidence="1">The sequence shown here is derived from an EMBL/GenBank/DDBJ whole genome shotgun (WGS) entry which is preliminary data.</text>
</comment>
<dbReference type="EMBL" id="QOVM01000006">
    <property type="protein sequence ID" value="RXG21190.1"/>
    <property type="molecule type" value="Genomic_DNA"/>
</dbReference>
<sequence length="193" mass="20963">MRTLLLYIVLSAPFFSTEAQILDGTLDVTGLPNFMQSFEDVIKEAGLDDSTLGFESEADANLISFILNPVLIVPSSTVCTGNIFRYSLYIHTENSPENVKISARTTSNSGIRFPASIPYDLLIIKPLGPRDLQPTNGGNYIEIPNDGTQAIKILEFVGCRTDIPIQFRIEASALAPAGVSNFNISYTIVGSVL</sequence>